<accession>A0ABV0F4J5</accession>
<dbReference type="Proteomes" id="UP001429357">
    <property type="component" value="Unassembled WGS sequence"/>
</dbReference>
<keyword evidence="2" id="KW-1185">Reference proteome</keyword>
<evidence type="ECO:0000313" key="1">
    <source>
        <dbReference type="EMBL" id="MEO1781977.1"/>
    </source>
</evidence>
<comment type="caution">
    <text evidence="1">The sequence shown here is derived from an EMBL/GenBank/DDBJ whole genome shotgun (WGS) entry which is preliminary data.</text>
</comment>
<gene>
    <name evidence="1" type="ORF">BAU18_001570</name>
</gene>
<evidence type="ECO:0000313" key="2">
    <source>
        <dbReference type="Proteomes" id="UP001429357"/>
    </source>
</evidence>
<sequence>MNANFRYIFKTPEGYLISINHLDEMILTSDKAQATDFSERDIKFIQSRTSGEAIKVTKDPLE</sequence>
<protein>
    <submittedName>
        <fullName evidence="1">Uncharacterized protein</fullName>
    </submittedName>
</protein>
<organism evidence="1 2">
    <name type="scientific">Enterococcus diestrammenae</name>
    <dbReference type="NCBI Taxonomy" id="1155073"/>
    <lineage>
        <taxon>Bacteria</taxon>
        <taxon>Bacillati</taxon>
        <taxon>Bacillota</taxon>
        <taxon>Bacilli</taxon>
        <taxon>Lactobacillales</taxon>
        <taxon>Enterococcaceae</taxon>
        <taxon>Enterococcus</taxon>
    </lineage>
</organism>
<proteinExistence type="predicted"/>
<dbReference type="EMBL" id="MAEI02000001">
    <property type="protein sequence ID" value="MEO1781977.1"/>
    <property type="molecule type" value="Genomic_DNA"/>
</dbReference>
<reference evidence="1 2" key="2">
    <citation type="submission" date="2024-02" db="EMBL/GenBank/DDBJ databases">
        <title>The Genome Sequence of Enterococcus diestrammenae JM9A.</title>
        <authorList>
            <person name="Earl A."/>
            <person name="Manson A."/>
            <person name="Gilmore M."/>
            <person name="Sanders J."/>
            <person name="Shea T."/>
            <person name="Howe W."/>
            <person name="Livny J."/>
            <person name="Cuomo C."/>
            <person name="Neafsey D."/>
            <person name="Birren B."/>
        </authorList>
    </citation>
    <scope>NUCLEOTIDE SEQUENCE [LARGE SCALE GENOMIC DNA]</scope>
    <source>
        <strain evidence="1 2">JM9A</strain>
    </source>
</reference>
<reference evidence="2" key="1">
    <citation type="submission" date="2016-06" db="EMBL/GenBank/DDBJ databases">
        <title>Four novel species of enterococci isolated from chicken manure.</title>
        <authorList>
            <person name="Van Tyne D."/>
        </authorList>
    </citation>
    <scope>NUCLEOTIDE SEQUENCE [LARGE SCALE GENOMIC DNA]</scope>
    <source>
        <strain evidence="2">JM9A</strain>
    </source>
</reference>
<name>A0ABV0F4J5_9ENTE</name>